<feature type="region of interest" description="Disordered" evidence="11">
    <location>
        <begin position="544"/>
        <end position="564"/>
    </location>
</feature>
<evidence type="ECO:0000256" key="11">
    <source>
        <dbReference type="SAM" id="MobiDB-lite"/>
    </source>
</evidence>
<dbReference type="Pfam" id="PF00176">
    <property type="entry name" value="SNF2-rel_dom"/>
    <property type="match status" value="1"/>
</dbReference>
<dbReference type="PANTHER" id="PTHR45685:SF1">
    <property type="entry name" value="HELICASE SRCAP"/>
    <property type="match status" value="1"/>
</dbReference>
<keyword evidence="7" id="KW-0156">Chromatin regulator</keyword>
<feature type="compositionally biased region" description="Acidic residues" evidence="11">
    <location>
        <begin position="993"/>
        <end position="1020"/>
    </location>
</feature>
<feature type="coiled-coil region" evidence="10">
    <location>
        <begin position="2153"/>
        <end position="2199"/>
    </location>
</feature>
<dbReference type="PANTHER" id="PTHR45685">
    <property type="entry name" value="HELICASE SRCAP-RELATED"/>
    <property type="match status" value="1"/>
</dbReference>
<dbReference type="InterPro" id="IPR000330">
    <property type="entry name" value="SNF2_N"/>
</dbReference>
<comment type="subcellular location">
    <subcellularLocation>
        <location evidence="1">Nucleus</location>
    </subcellularLocation>
</comment>
<evidence type="ECO:0000259" key="13">
    <source>
        <dbReference type="PROSITE" id="PS51194"/>
    </source>
</evidence>
<evidence type="ECO:0000256" key="6">
    <source>
        <dbReference type="ARBA" id="ARBA00022840"/>
    </source>
</evidence>
<feature type="region of interest" description="Disordered" evidence="11">
    <location>
        <begin position="1"/>
        <end position="32"/>
    </location>
</feature>
<dbReference type="Gene3D" id="3.40.50.300">
    <property type="entry name" value="P-loop containing nucleotide triphosphate hydrolases"/>
    <property type="match status" value="1"/>
</dbReference>
<feature type="compositionally biased region" description="Acidic residues" evidence="11">
    <location>
        <begin position="974"/>
        <end position="985"/>
    </location>
</feature>
<dbReference type="CDD" id="cd18003">
    <property type="entry name" value="DEXQc_SRCAP"/>
    <property type="match status" value="1"/>
</dbReference>
<feature type="compositionally biased region" description="Acidic residues" evidence="11">
    <location>
        <begin position="886"/>
        <end position="917"/>
    </location>
</feature>
<reference evidence="16" key="1">
    <citation type="submission" date="2025-08" db="UniProtKB">
        <authorList>
            <consortium name="RefSeq"/>
        </authorList>
    </citation>
    <scope>IDENTIFICATION</scope>
    <source>
        <tissue evidence="16">Adult</tissue>
    </source>
</reference>
<feature type="region of interest" description="Disordered" evidence="11">
    <location>
        <begin position="425"/>
        <end position="453"/>
    </location>
</feature>
<feature type="region of interest" description="Disordered" evidence="11">
    <location>
        <begin position="369"/>
        <end position="403"/>
    </location>
</feature>
<dbReference type="PROSITE" id="PS51204">
    <property type="entry name" value="HSA"/>
    <property type="match status" value="1"/>
</dbReference>
<dbReference type="SMART" id="SM00490">
    <property type="entry name" value="HELICc"/>
    <property type="match status" value="1"/>
</dbReference>
<evidence type="ECO:0000256" key="7">
    <source>
        <dbReference type="ARBA" id="ARBA00022853"/>
    </source>
</evidence>
<feature type="domain" description="Helicase ATP-binding" evidence="12">
    <location>
        <begin position="1085"/>
        <end position="1250"/>
    </location>
</feature>
<accession>A0ABM3JCU0</accession>
<proteinExistence type="inferred from homology"/>
<dbReference type="SMART" id="SM00487">
    <property type="entry name" value="DEXDc"/>
    <property type="match status" value="1"/>
</dbReference>
<feature type="compositionally biased region" description="Gly residues" evidence="11">
    <location>
        <begin position="1"/>
        <end position="11"/>
    </location>
</feature>
<gene>
    <name evidence="16" type="primary">LOC105228981</name>
</gene>
<dbReference type="GO" id="GO:0004386">
    <property type="term" value="F:helicase activity"/>
    <property type="evidence" value="ECO:0007669"/>
    <property type="project" value="UniProtKB-KW"/>
</dbReference>
<organism evidence="15 16">
    <name type="scientific">Bactrocera dorsalis</name>
    <name type="common">Oriental fruit fly</name>
    <name type="synonym">Dacus dorsalis</name>
    <dbReference type="NCBI Taxonomy" id="27457"/>
    <lineage>
        <taxon>Eukaryota</taxon>
        <taxon>Metazoa</taxon>
        <taxon>Ecdysozoa</taxon>
        <taxon>Arthropoda</taxon>
        <taxon>Hexapoda</taxon>
        <taxon>Insecta</taxon>
        <taxon>Pterygota</taxon>
        <taxon>Neoptera</taxon>
        <taxon>Endopterygota</taxon>
        <taxon>Diptera</taxon>
        <taxon>Brachycera</taxon>
        <taxon>Muscomorpha</taxon>
        <taxon>Tephritoidea</taxon>
        <taxon>Tephritidae</taxon>
        <taxon>Bactrocera</taxon>
        <taxon>Bactrocera</taxon>
    </lineage>
</organism>
<dbReference type="PROSITE" id="PS51194">
    <property type="entry name" value="HELICASE_CTER"/>
    <property type="match status" value="1"/>
</dbReference>
<dbReference type="PROSITE" id="PS51192">
    <property type="entry name" value="HELICASE_ATP_BIND_1"/>
    <property type="match status" value="1"/>
</dbReference>
<dbReference type="SUPFAM" id="SSF52540">
    <property type="entry name" value="P-loop containing nucleoside triphosphate hydrolases"/>
    <property type="match status" value="2"/>
</dbReference>
<name>A0ABM3JCU0_BACDO</name>
<keyword evidence="4" id="KW-0378">Hydrolase</keyword>
<feature type="compositionally biased region" description="Polar residues" evidence="11">
    <location>
        <begin position="369"/>
        <end position="379"/>
    </location>
</feature>
<dbReference type="GeneID" id="105228981"/>
<dbReference type="Proteomes" id="UP001652620">
    <property type="component" value="Chromosome 3"/>
</dbReference>
<keyword evidence="3" id="KW-0547">Nucleotide-binding</keyword>
<feature type="compositionally biased region" description="Basic residues" evidence="11">
    <location>
        <begin position="957"/>
        <end position="969"/>
    </location>
</feature>
<feature type="compositionally biased region" description="Gly residues" evidence="11">
    <location>
        <begin position="3362"/>
        <end position="3372"/>
    </location>
</feature>
<evidence type="ECO:0000313" key="15">
    <source>
        <dbReference type="Proteomes" id="UP001652620"/>
    </source>
</evidence>
<feature type="compositionally biased region" description="Low complexity" evidence="11">
    <location>
        <begin position="380"/>
        <end position="403"/>
    </location>
</feature>
<dbReference type="InterPro" id="IPR038718">
    <property type="entry name" value="SNF2-like_sf"/>
</dbReference>
<protein>
    <submittedName>
        <fullName evidence="16">Helicase domino isoform X1</fullName>
    </submittedName>
</protein>
<feature type="compositionally biased region" description="Low complexity" evidence="11">
    <location>
        <begin position="425"/>
        <end position="434"/>
    </location>
</feature>
<keyword evidence="6" id="KW-0067">ATP-binding</keyword>
<dbReference type="Pfam" id="PF00271">
    <property type="entry name" value="Helicase_C"/>
    <property type="match status" value="1"/>
</dbReference>
<feature type="compositionally biased region" description="Low complexity" evidence="11">
    <location>
        <begin position="2024"/>
        <end position="2044"/>
    </location>
</feature>
<evidence type="ECO:0000256" key="10">
    <source>
        <dbReference type="SAM" id="Coils"/>
    </source>
</evidence>
<dbReference type="InterPro" id="IPR049730">
    <property type="entry name" value="SNF2/RAD54-like_C"/>
</dbReference>
<feature type="compositionally biased region" description="Low complexity" evidence="11">
    <location>
        <begin position="544"/>
        <end position="555"/>
    </location>
</feature>
<evidence type="ECO:0000256" key="3">
    <source>
        <dbReference type="ARBA" id="ARBA00022741"/>
    </source>
</evidence>
<dbReference type="Gene3D" id="3.40.50.10810">
    <property type="entry name" value="Tandem AAA-ATPase domain"/>
    <property type="match status" value="1"/>
</dbReference>
<evidence type="ECO:0000259" key="12">
    <source>
        <dbReference type="PROSITE" id="PS51192"/>
    </source>
</evidence>
<evidence type="ECO:0000256" key="1">
    <source>
        <dbReference type="ARBA" id="ARBA00004123"/>
    </source>
</evidence>
<evidence type="ECO:0000256" key="2">
    <source>
        <dbReference type="ARBA" id="ARBA00009220"/>
    </source>
</evidence>
<evidence type="ECO:0000313" key="16">
    <source>
        <dbReference type="RefSeq" id="XP_049307042.1"/>
    </source>
</evidence>
<feature type="compositionally biased region" description="Polar residues" evidence="11">
    <location>
        <begin position="435"/>
        <end position="450"/>
    </location>
</feature>
<dbReference type="InterPro" id="IPR001650">
    <property type="entry name" value="Helicase_C-like"/>
</dbReference>
<evidence type="ECO:0000256" key="5">
    <source>
        <dbReference type="ARBA" id="ARBA00022806"/>
    </source>
</evidence>
<keyword evidence="9" id="KW-0539">Nucleus</keyword>
<feature type="region of interest" description="Disordered" evidence="11">
    <location>
        <begin position="782"/>
        <end position="1022"/>
    </location>
</feature>
<dbReference type="CDD" id="cd18793">
    <property type="entry name" value="SF2_C_SNF"/>
    <property type="match status" value="1"/>
</dbReference>
<dbReference type="InterPro" id="IPR014001">
    <property type="entry name" value="Helicase_ATP-bd"/>
</dbReference>
<dbReference type="Pfam" id="PF07529">
    <property type="entry name" value="HSA"/>
    <property type="match status" value="1"/>
</dbReference>
<feature type="region of interest" description="Disordered" evidence="11">
    <location>
        <begin position="3358"/>
        <end position="3381"/>
    </location>
</feature>
<dbReference type="RefSeq" id="XP_049307042.1">
    <property type="nucleotide sequence ID" value="XM_049451085.1"/>
</dbReference>
<feature type="domain" description="HSA" evidence="14">
    <location>
        <begin position="648"/>
        <end position="720"/>
    </location>
</feature>
<keyword evidence="10" id="KW-0175">Coiled coil</keyword>
<dbReference type="InterPro" id="IPR027417">
    <property type="entry name" value="P-loop_NTPase"/>
</dbReference>
<evidence type="ECO:0000259" key="14">
    <source>
        <dbReference type="PROSITE" id="PS51204"/>
    </source>
</evidence>
<comment type="similarity">
    <text evidence="2">Belongs to the SNF2/RAD54 helicase family. SWR1 subfamily.</text>
</comment>
<dbReference type="SMART" id="SM00573">
    <property type="entry name" value="HSA"/>
    <property type="match status" value="1"/>
</dbReference>
<evidence type="ECO:0000256" key="8">
    <source>
        <dbReference type="ARBA" id="ARBA00023125"/>
    </source>
</evidence>
<sequence length="3405" mass="369442">MNEGESAGGGHQRASPAPPAVSDHRSVLSSTNTTASVATTTYTGIITPTTITVATPEAHQVVATTFVDTSVTPRSFQQAFTQQHLPKLQTQQQQINTTTTRITSTNLQSSQNKSLQQKFQQQVAQAQQTSMPQKSLIAVTANTASDFVSLAQNPIENITGTQNTQRVITTETSGSLINSFISSTSTSSVIGEAAQQDTYSGSPLAKRPKLVGNSIGGGSLTASLLPASGSTPENSNTAVSAPQDINALKKRIVEQKYLRLRSLKERHTENVAELFYLQSGGNMMDYPTWRKKPPTPQFVTFSNAYRLDQLVNEDKAAALAQQQQQQQQKSTDNIATIIGVASGNQQQQQQQLQTQKQTPDYLTAITNKTSTQSQIATEINSSNSNSSGGSSSSGSGSAPTTAAATSNASNLLNATVAAATAATTTTTATATTSTPGSASVSGNSTTTNASGDVLPQGAEIKIPAVGATPVAVSTKLPAAVVQLTQQGHIPGRPLGGRHGMVFGQIPAPPAVGNTTLPLVPGGTPLVPAIGSSVGGGSPAVLRRNGNGANAAASPGGTAGVGSSNLQTNTPATPNAVLVPATVNGGGTVAAAASGSSSSVALSGTTSSLNTPTASNSVQEFSFKAKQEVYVLQRVSELQREGLWTEKRLPKLQEPSRPKAHWDYLLEEMVWLAADFAQERKWKKNAAKKCAKMVQKYFQDKANAAQKAEKAQEAHLKRIAAFLSKEVKMFWSNVEKLVEYKHHTKLEEKRKKALDQHLSFIVDQTEKFSQQLAEGMNKSIMDATAGASGAPSMDSSRISSPKREATAGNGSDDDFRPESGSEDDEETIAKAEEEAADVKEEVAALEKESQMDLDDFLKDLPKGYLENRDKIMLEEEEEDSKMATSSQEDDADDAEFEANEESDDDENTISKQEEDEMDIDHQKEIDDLEADNDLTVEQLLAKYKSGKIDEPTSATTARNKKCTPPAKKRAKVEIDSDDDEVADDASSDGTVVETESESGGEDTNDEEAPTSNDESEENEQEDGLKSLLEDTEGNSKDDMIKDAAALAESIQPKGNTLSSTNVVTPVPFLLKHSLREYQHIGLDWLVTMNERKLNGILADEMGLGKTIQTIALLAHLACVKGNWGPHLIVVPSSVMLNWEMEFKKWCPAFKILTYYGTQKERKMKRVGWTKPNAFHVCITSYKLVVQDQQSFRRKKWKYLILDEAQNIKNFKSQRWQLLLNFSTERRLLLTGTPLQNDLMELWSLMHFLMPYVFSSHREFKEWFSNPMTGMIEGNMEYNETLISRLHKVIRPFLLRRLKKEVEKQMPKKYEHVVMCRLSNRQRYLYDDFMSRAKTKETLQTGSLLSVINVLMQLRKVCNHPNMFEVRPTISPFQMEAITYEAPRIAYDLLEYDPFTHVDLHALNLLLIDLELTLTAYVSHKSRVLEAPRKLIEEIDNAPAPPPSCPRGKFKFYIRVRDQQVQQNLSQYSTATVRVGASPAMRTEGNKLVPLRETNTANIRLVKRLNNINPVNTSKMPALSMAPSTSSTTAAMAVTNSTASGSGGVSGIGNIRTASGISVTRVQVAPQAGGNLAPPAAKIAKLVQHGSGKEYFIVTSSAGSSALSDTISGSGNAAGNRLTLVCKSGSGQTNLQAVSGARANVGIKPKAEKLLSTIAQQVKNATNDATTMDVDEQETTSTETSEGDPIYNMQEILEKRKEQRVARLKLLSTLNRRRIEGVPIYGEDCRDALVKCVRPNQTLEYTTWQTRSHTNCSTAMTRRDSWTLSKILKSYEKRVEDLRQTFGNFVIYVPSACAPRIRFFVQHLTSGRLQRERAIEQRVTHYVSPKLALLHPVISAMTTQFPDPRLIQYDCGKLQTLDRLLRQLKSEQHRVLIFTQMTKMLDVLEAFLNYHGHIYLRLDGSTRVEQRQVLMERFNGDKRIFCFILSTRSGGVGINLTGADTVIFYDSDWNPTMDAQAQDRCHRIGQTRDVHIYRLVSEKTIEVNILKKANQKRMLSDMAIEGGNFTTTYFKSSTIKDLFNLEQADQDGSNGSASDAASANGARVDKASSSTSTAAAIVSELGSEIETEKQSLRAFESALAAAEDEQDVQATKTAKAEAAADLAEFDETIPIDEATMGEGAGATEMSRADLEMQNLVKQLSPIERYAMRFVEETGAAWTAEQLRAAEEEIEAQKREWEANRLAALQKEEEMLKKEAEADEMLTYNRKDASNQIWISDNTMEQMPMWCPPTPPQDDNDIYIDYSLTFMYEMNPIPEVELPPVYIKKDYKRSRCDAGFAMDGSRRPLKMRREDNYVAPRSLFDRPSAAIARIRRDLKNQRYRGVFKPNVQIPGLKPQTPQKQLVEPEGMAEWTIFEDIVILHVLVNLQGLPCNLMVLSPGHTPNWDLVSEIVNFQAKTFRSAKQCRWRYEMVIQPREEGKFVESPKKQKKMKAMLKSEYLKGPLRYLRTTQLYANDNNTSFTKLMRSRFDCIKAAYLKKAPPPKRHFSTPNLMNPKHMEVLQEFGISNYDQPISPLNIAAMKANKIREKQRSQCPPPPPPVPAQAVPVQQQQTTAVQIQEMVVQQQQNVSAGGASTLQQAGGLHTQQLQIQHIPSGNVQGVTQQPTATAIVLQHAGALPVTHQQQAAGNAATQSQQQQQQQILRAGMGNTQIVKAIVAPQSGLLTAGQMQQLTQQAAAAGAQHVQLQQQGGSVGSSSTVSVVLTTPVQTLSSSVQSAQQHVQSSNAQIVSISPQTIVSSGASQSGGSIVQTIPSQTLPQVVSVSQLATVGTVLTTSANLQPSATVTTLNTSALRAQRIVAATTGALQDVVLQQRSGNPSPTIVSMSNLGPSVAAAQFQAAQLRLTSMPGTTQQVTKVPVSTLQQSAKLTSNVGGNAPPHIQLYRQRQQLKVLQTTSGQGGGQTLVQTASGQTALVNAAGTIIQGSLVQTAGGQATMQVQGQKVAVATVSSSNMVAAPSGGVAASVATVQVAHQGRTQFIKQVAGKQTIARQVGDDMVLVKRQVIGAHQKAQVLQQGQIFNTSATTAQGTTVQLQQQQTQGGGGSAQQQLQAQQQQQQQVQQVTAQQIATLVKTSSGAGIVQQGGGGVTVSTGGGQQQGTTVNMALSHLKPGGQIKVTTSMANQAQMRQLHMQPLNMPRKINRMTQIATAAQAGQQVTTSVGQSSSGATVVQQPKGAGGVQTQLVHIQNTKSLPSSVTVQQIQHVMRQGQQGSLAATGLVLSKTSVGRVIPVSVASQSNQRQTIQVRRNVVSAASAQAALAAGNLRAHVTSGQNIAGTIKVGTAGGNQSQTQQTIHLIQQQVAAQQGQRQNASPVRLQTAGGNLVAVVQQQSIQQQQQQGMSTSSIANSSGAGQGEVMTITQTIATSSGGGGGAGGGQQQQQQQQTVQQSTAQQVRTLVKKKIMQIRSEKE</sequence>
<evidence type="ECO:0000256" key="9">
    <source>
        <dbReference type="ARBA" id="ARBA00023242"/>
    </source>
</evidence>
<feature type="domain" description="Helicase C-terminal" evidence="13">
    <location>
        <begin position="1854"/>
        <end position="2004"/>
    </location>
</feature>
<feature type="compositionally biased region" description="Basic and acidic residues" evidence="11">
    <location>
        <begin position="826"/>
        <end position="872"/>
    </location>
</feature>
<feature type="region of interest" description="Disordered" evidence="11">
    <location>
        <begin position="2023"/>
        <end position="2044"/>
    </location>
</feature>
<keyword evidence="5 16" id="KW-0347">Helicase</keyword>
<evidence type="ECO:0000256" key="4">
    <source>
        <dbReference type="ARBA" id="ARBA00022801"/>
    </source>
</evidence>
<keyword evidence="8" id="KW-0238">DNA-binding</keyword>
<dbReference type="InterPro" id="IPR050520">
    <property type="entry name" value="INO80/SWR1_helicase"/>
</dbReference>
<keyword evidence="15" id="KW-1185">Reference proteome</keyword>
<dbReference type="InterPro" id="IPR014012">
    <property type="entry name" value="HSA_dom"/>
</dbReference>